<accession>A0AAD3DH02</accession>
<organism evidence="2 3">
    <name type="scientific">Astrephomene gubernaculifera</name>
    <dbReference type="NCBI Taxonomy" id="47775"/>
    <lineage>
        <taxon>Eukaryota</taxon>
        <taxon>Viridiplantae</taxon>
        <taxon>Chlorophyta</taxon>
        <taxon>core chlorophytes</taxon>
        <taxon>Chlorophyceae</taxon>
        <taxon>CS clade</taxon>
        <taxon>Chlamydomonadales</taxon>
        <taxon>Astrephomenaceae</taxon>
        <taxon>Astrephomene</taxon>
    </lineage>
</organism>
<evidence type="ECO:0000256" key="1">
    <source>
        <dbReference type="SAM" id="MobiDB-lite"/>
    </source>
</evidence>
<evidence type="ECO:0000313" key="2">
    <source>
        <dbReference type="EMBL" id="GFR40508.1"/>
    </source>
</evidence>
<dbReference type="Proteomes" id="UP001054857">
    <property type="component" value="Unassembled WGS sequence"/>
</dbReference>
<evidence type="ECO:0000313" key="3">
    <source>
        <dbReference type="Proteomes" id="UP001054857"/>
    </source>
</evidence>
<name>A0AAD3DH02_9CHLO</name>
<reference evidence="2 3" key="1">
    <citation type="journal article" date="2021" name="Sci. Rep.">
        <title>Genome sequencing of the multicellular alga Astrephomene provides insights into convergent evolution of germ-soma differentiation.</title>
        <authorList>
            <person name="Yamashita S."/>
            <person name="Yamamoto K."/>
            <person name="Matsuzaki R."/>
            <person name="Suzuki S."/>
            <person name="Yamaguchi H."/>
            <person name="Hirooka S."/>
            <person name="Minakuchi Y."/>
            <person name="Miyagishima S."/>
            <person name="Kawachi M."/>
            <person name="Toyoda A."/>
            <person name="Nozaki H."/>
        </authorList>
    </citation>
    <scope>NUCLEOTIDE SEQUENCE [LARGE SCALE GENOMIC DNA]</scope>
    <source>
        <strain evidence="2 3">NIES-4017</strain>
    </source>
</reference>
<protein>
    <submittedName>
        <fullName evidence="2">Uncharacterized protein</fullName>
    </submittedName>
</protein>
<gene>
    <name evidence="2" type="ORF">Agub_g1077</name>
</gene>
<proteinExistence type="predicted"/>
<feature type="region of interest" description="Disordered" evidence="1">
    <location>
        <begin position="336"/>
        <end position="361"/>
    </location>
</feature>
<keyword evidence="3" id="KW-1185">Reference proteome</keyword>
<sequence>MSIKLLKSSAHARLYRGGLVCRVPRMSTVPKAMTTNGRLQAISCPAHHSSTALSVMAAAAAGTLLAKLSALMAAGVAPGVVLALLHSSSAMLKPTESFYHHPLTLHGALPGKVAIAQAPTPATQPTSSALPSEWFIATSAAQWLDQHRLAAASGALLATVFVSDKAARAHAPLLERLRRSYGTGPAAPVRFVFVHIGPGFARRNHACCAAAAAPRGSQALVLGHLAHTAAVHGLDVALSSLLPGGIRAFPSVLLTAPSGGSARCCAASRVGELTQLVSDWAFINRSFALALARGRAAGAGGVGAESAEGLRMPDGGELAARAREEVRKSLERAVSLPLPPPQQRPLQLQQQRSGRNGVLMA</sequence>
<dbReference type="EMBL" id="BMAR01000001">
    <property type="protein sequence ID" value="GFR40508.1"/>
    <property type="molecule type" value="Genomic_DNA"/>
</dbReference>
<dbReference type="AlphaFoldDB" id="A0AAD3DH02"/>
<comment type="caution">
    <text evidence="2">The sequence shown here is derived from an EMBL/GenBank/DDBJ whole genome shotgun (WGS) entry which is preliminary data.</text>
</comment>